<keyword evidence="2" id="KW-0812">Transmembrane</keyword>
<evidence type="ECO:0000256" key="2">
    <source>
        <dbReference type="SAM" id="Phobius"/>
    </source>
</evidence>
<dbReference type="Proteomes" id="UP001305414">
    <property type="component" value="Unassembled WGS sequence"/>
</dbReference>
<keyword evidence="4" id="KW-1185">Reference proteome</keyword>
<comment type="caution">
    <text evidence="3">The sequence shown here is derived from an EMBL/GenBank/DDBJ whole genome shotgun (WGS) entry which is preliminary data.</text>
</comment>
<dbReference type="AlphaFoldDB" id="A0AAN7UK82"/>
<feature type="region of interest" description="Disordered" evidence="1">
    <location>
        <begin position="1"/>
        <end position="23"/>
    </location>
</feature>
<organism evidence="3 4">
    <name type="scientific">Xylaria bambusicola</name>
    <dbReference type="NCBI Taxonomy" id="326684"/>
    <lineage>
        <taxon>Eukaryota</taxon>
        <taxon>Fungi</taxon>
        <taxon>Dikarya</taxon>
        <taxon>Ascomycota</taxon>
        <taxon>Pezizomycotina</taxon>
        <taxon>Sordariomycetes</taxon>
        <taxon>Xylariomycetidae</taxon>
        <taxon>Xylariales</taxon>
        <taxon>Xylariaceae</taxon>
        <taxon>Xylaria</taxon>
    </lineage>
</organism>
<sequence length="110" mass="11549">MGPQGLLRVPFPTTATKPGHGTGSLLRETTGIIEIAIIVVSVISIRLVILQDVSGRCSSLCLCFAPTTEKTLKGKKERASSNSHIPPNPEGEVIGGLTKLGRISSLSSVR</sequence>
<evidence type="ECO:0000313" key="4">
    <source>
        <dbReference type="Proteomes" id="UP001305414"/>
    </source>
</evidence>
<keyword evidence="2" id="KW-0472">Membrane</keyword>
<keyword evidence="2" id="KW-1133">Transmembrane helix</keyword>
<evidence type="ECO:0000256" key="1">
    <source>
        <dbReference type="SAM" id="MobiDB-lite"/>
    </source>
</evidence>
<reference evidence="3 4" key="1">
    <citation type="submission" date="2023-10" db="EMBL/GenBank/DDBJ databases">
        <title>Draft genome sequence of Xylaria bambusicola isolate GMP-LS, the root and basal stem rot pathogen of sugarcane in Indonesia.</title>
        <authorList>
            <person name="Selvaraj P."/>
            <person name="Muralishankar V."/>
            <person name="Muruganantham S."/>
            <person name="Sp S."/>
            <person name="Haryani S."/>
            <person name="Lau K.J.X."/>
            <person name="Naqvi N.I."/>
        </authorList>
    </citation>
    <scope>NUCLEOTIDE SEQUENCE [LARGE SCALE GENOMIC DNA]</scope>
    <source>
        <strain evidence="3">GMP-LS</strain>
    </source>
</reference>
<dbReference type="EMBL" id="JAWHQM010000013">
    <property type="protein sequence ID" value="KAK5630012.1"/>
    <property type="molecule type" value="Genomic_DNA"/>
</dbReference>
<protein>
    <submittedName>
        <fullName evidence="3">Uncharacterized protein</fullName>
    </submittedName>
</protein>
<proteinExistence type="predicted"/>
<feature type="region of interest" description="Disordered" evidence="1">
    <location>
        <begin position="73"/>
        <end position="93"/>
    </location>
</feature>
<gene>
    <name evidence="3" type="ORF">RRF57_005727</name>
</gene>
<evidence type="ECO:0000313" key="3">
    <source>
        <dbReference type="EMBL" id="KAK5630012.1"/>
    </source>
</evidence>
<accession>A0AAN7UK82</accession>
<name>A0AAN7UK82_9PEZI</name>
<feature type="transmembrane region" description="Helical" evidence="2">
    <location>
        <begin position="31"/>
        <end position="49"/>
    </location>
</feature>